<keyword evidence="1" id="KW-1133">Transmembrane helix</keyword>
<proteinExistence type="predicted"/>
<gene>
    <name evidence="2" type="ordered locus">Tter_1593</name>
</gene>
<dbReference type="PANTHER" id="PTHR40394">
    <property type="entry name" value="LIPOPROTEIN-RELATED"/>
    <property type="match status" value="1"/>
</dbReference>
<accession>D1CCI4</accession>
<dbReference type="STRING" id="525904.Tter_1593"/>
<dbReference type="AlphaFoldDB" id="D1CCI4"/>
<dbReference type="EMBL" id="CP001825">
    <property type="protein sequence ID" value="ACZ42499.1"/>
    <property type="molecule type" value="Genomic_DNA"/>
</dbReference>
<keyword evidence="1 2" id="KW-0812">Transmembrane</keyword>
<evidence type="ECO:0000313" key="3">
    <source>
        <dbReference type="Proteomes" id="UP000000323"/>
    </source>
</evidence>
<keyword evidence="3" id="KW-1185">Reference proteome</keyword>
<dbReference type="PANTHER" id="PTHR40394:SF2">
    <property type="entry name" value="QUINOL:CYTOCHROME C OXIDOREDUCTASE MEMBRANE PROTEIN"/>
    <property type="match status" value="1"/>
</dbReference>
<evidence type="ECO:0000256" key="1">
    <source>
        <dbReference type="SAM" id="Phobius"/>
    </source>
</evidence>
<protein>
    <submittedName>
        <fullName evidence="2">Transmembrane prediction</fullName>
    </submittedName>
</protein>
<evidence type="ECO:0000313" key="2">
    <source>
        <dbReference type="EMBL" id="ACZ42499.1"/>
    </source>
</evidence>
<dbReference type="Pfam" id="PF11821">
    <property type="entry name" value="ActD"/>
    <property type="match status" value="1"/>
</dbReference>
<dbReference type="InterPro" id="IPR021776">
    <property type="entry name" value="ActD"/>
</dbReference>
<sequence>MSTIITGPVYGVMAEFEDEHSLLHAAREAYKEGYRNMDAYSPIPVLGLPEAIGAPKSKVPLIVLIFGLTGAVTGWLLQYWVTVIAYPLNIAGKPLVSWPMWVPIIFELMILFGALSAFFGMLALNRLPEPYHPVFNVPGFERASQDRFFLCIEAKDPKFDRFYTREFLKSLGAVEVSDVAP</sequence>
<reference evidence="3" key="1">
    <citation type="journal article" date="2010" name="Stand. Genomic Sci.">
        <title>Complete genome sequence of 'Thermobaculum terrenum' type strain (YNP1).</title>
        <authorList>
            <person name="Kiss H."/>
            <person name="Cleland D."/>
            <person name="Lapidus A."/>
            <person name="Lucas S."/>
            <person name="Glavina Del Rio T."/>
            <person name="Nolan M."/>
            <person name="Tice H."/>
            <person name="Han C."/>
            <person name="Goodwin L."/>
            <person name="Pitluck S."/>
            <person name="Liolios K."/>
            <person name="Ivanova N."/>
            <person name="Mavromatis K."/>
            <person name="Ovchinnikova G."/>
            <person name="Pati A."/>
            <person name="Chen A."/>
            <person name="Palaniappan K."/>
            <person name="Land M."/>
            <person name="Hauser L."/>
            <person name="Chang Y."/>
            <person name="Jeffries C."/>
            <person name="Lu M."/>
            <person name="Brettin T."/>
            <person name="Detter J."/>
            <person name="Goker M."/>
            <person name="Tindall B."/>
            <person name="Beck B."/>
            <person name="McDermott T."/>
            <person name="Woyke T."/>
            <person name="Bristow J."/>
            <person name="Eisen J."/>
            <person name="Markowitz V."/>
            <person name="Hugenholtz P."/>
            <person name="Kyrpides N."/>
            <person name="Klenk H."/>
            <person name="Cheng J."/>
        </authorList>
    </citation>
    <scope>NUCLEOTIDE SEQUENCE [LARGE SCALE GENOMIC DNA]</scope>
    <source>
        <strain evidence="3">ATCC BAA-798 / YNP1</strain>
    </source>
</reference>
<feature type="transmembrane region" description="Helical" evidence="1">
    <location>
        <begin position="101"/>
        <end position="124"/>
    </location>
</feature>
<name>D1CCI4_THET1</name>
<feature type="transmembrane region" description="Helical" evidence="1">
    <location>
        <begin position="61"/>
        <end position="81"/>
    </location>
</feature>
<organism evidence="2 3">
    <name type="scientific">Thermobaculum terrenum (strain ATCC BAA-798 / CCMEE 7001 / YNP1)</name>
    <dbReference type="NCBI Taxonomy" id="525904"/>
    <lineage>
        <taxon>Bacteria</taxon>
        <taxon>Bacillati</taxon>
        <taxon>Chloroflexota</taxon>
        <taxon>Chloroflexia</taxon>
        <taxon>Candidatus Thermobaculales</taxon>
        <taxon>Candidatus Thermobaculaceae</taxon>
        <taxon>Thermobaculum</taxon>
    </lineage>
</organism>
<dbReference type="eggNOG" id="COG2010">
    <property type="taxonomic scope" value="Bacteria"/>
</dbReference>
<keyword evidence="1" id="KW-0472">Membrane</keyword>
<dbReference type="HOGENOM" id="CLU_094965_0_0_0"/>
<dbReference type="RefSeq" id="WP_012875533.1">
    <property type="nucleotide sequence ID" value="NC_013525.1"/>
</dbReference>
<dbReference type="KEGG" id="ttr:Tter_1593"/>
<dbReference type="Proteomes" id="UP000000323">
    <property type="component" value="Chromosome 1"/>
</dbReference>